<keyword evidence="1 4" id="KW-0479">Metal-binding</keyword>
<dbReference type="InterPro" id="IPR001841">
    <property type="entry name" value="Znf_RING"/>
</dbReference>
<dbReference type="SMART" id="SM00184">
    <property type="entry name" value="RING"/>
    <property type="match status" value="1"/>
</dbReference>
<evidence type="ECO:0008006" key="8">
    <source>
        <dbReference type="Google" id="ProtNLM"/>
    </source>
</evidence>
<feature type="domain" description="TRAF-type" evidence="6">
    <location>
        <begin position="71"/>
        <end position="109"/>
    </location>
</feature>
<dbReference type="Pfam" id="PF13920">
    <property type="entry name" value="zf-C3HC4_3"/>
    <property type="match status" value="1"/>
</dbReference>
<dbReference type="EMBL" id="HBIB01043145">
    <property type="protein sequence ID" value="CAE0265899.1"/>
    <property type="molecule type" value="Transcribed_RNA"/>
</dbReference>
<feature type="domain" description="RING-type" evidence="5">
    <location>
        <begin position="12"/>
        <end position="51"/>
    </location>
</feature>
<dbReference type="InterPro" id="IPR013083">
    <property type="entry name" value="Znf_RING/FYVE/PHD"/>
</dbReference>
<evidence type="ECO:0000256" key="4">
    <source>
        <dbReference type="PROSITE-ProRule" id="PRU00207"/>
    </source>
</evidence>
<evidence type="ECO:0000256" key="3">
    <source>
        <dbReference type="ARBA" id="ARBA00022833"/>
    </source>
</evidence>
<accession>A0A7S3GGX4</accession>
<sequence>MELESASAYLNCAICMCAAENAVETSCCHSVFCEGCLDEVKGRGDTCPTCRNTPLQYNPSILARRMLGGQPVTCPYSCGEKTTRGELERHKALCKNRPVKCNLERCSFEGTQTQFFRHVCEAHPDALLKFNDNAAQHVQPAGQEAAASASCGQDIEDPVVARRNEKGDTARPGRYGNFHCGQALDF</sequence>
<dbReference type="SUPFAM" id="SSF49599">
    <property type="entry name" value="TRAF domain-like"/>
    <property type="match status" value="1"/>
</dbReference>
<proteinExistence type="predicted"/>
<dbReference type="PROSITE" id="PS50145">
    <property type="entry name" value="ZF_TRAF"/>
    <property type="match status" value="1"/>
</dbReference>
<dbReference type="InterPro" id="IPR001293">
    <property type="entry name" value="Znf_TRAF"/>
</dbReference>
<dbReference type="SUPFAM" id="SSF57850">
    <property type="entry name" value="RING/U-box"/>
    <property type="match status" value="1"/>
</dbReference>
<dbReference type="GO" id="GO:0008270">
    <property type="term" value="F:zinc ion binding"/>
    <property type="evidence" value="ECO:0007669"/>
    <property type="project" value="UniProtKB-KW"/>
</dbReference>
<evidence type="ECO:0000256" key="1">
    <source>
        <dbReference type="ARBA" id="ARBA00022723"/>
    </source>
</evidence>
<dbReference type="AlphaFoldDB" id="A0A7S3GGX4"/>
<protein>
    <recommendedName>
        <fullName evidence="8">RING-type domain-containing protein</fullName>
    </recommendedName>
</protein>
<evidence type="ECO:0000256" key="2">
    <source>
        <dbReference type="ARBA" id="ARBA00022771"/>
    </source>
</evidence>
<dbReference type="Gene3D" id="3.30.40.10">
    <property type="entry name" value="Zinc/RING finger domain, C3HC4 (zinc finger)"/>
    <property type="match status" value="2"/>
</dbReference>
<organism evidence="7">
    <name type="scientific">Palpitomonas bilix</name>
    <dbReference type="NCBI Taxonomy" id="652834"/>
    <lineage>
        <taxon>Eukaryota</taxon>
        <taxon>Eukaryota incertae sedis</taxon>
    </lineage>
</organism>
<evidence type="ECO:0000313" key="7">
    <source>
        <dbReference type="EMBL" id="CAE0265899.1"/>
    </source>
</evidence>
<dbReference type="PROSITE" id="PS50089">
    <property type="entry name" value="ZF_RING_2"/>
    <property type="match status" value="1"/>
</dbReference>
<name>A0A7S3GGX4_9EUKA</name>
<keyword evidence="2 4" id="KW-0863">Zinc-finger</keyword>
<reference evidence="7" key="1">
    <citation type="submission" date="2021-01" db="EMBL/GenBank/DDBJ databases">
        <authorList>
            <person name="Corre E."/>
            <person name="Pelletier E."/>
            <person name="Niang G."/>
            <person name="Scheremetjew M."/>
            <person name="Finn R."/>
            <person name="Kale V."/>
            <person name="Holt S."/>
            <person name="Cochrane G."/>
            <person name="Meng A."/>
            <person name="Brown T."/>
            <person name="Cohen L."/>
        </authorList>
    </citation>
    <scope>NUCLEOTIDE SEQUENCE</scope>
    <source>
        <strain evidence="7">NIES-2562</strain>
    </source>
</reference>
<feature type="zinc finger region" description="TRAF-type" evidence="4">
    <location>
        <begin position="71"/>
        <end position="109"/>
    </location>
</feature>
<gene>
    <name evidence="7" type="ORF">PBIL07802_LOCUS28237</name>
</gene>
<evidence type="ECO:0000259" key="6">
    <source>
        <dbReference type="PROSITE" id="PS50145"/>
    </source>
</evidence>
<evidence type="ECO:0000259" key="5">
    <source>
        <dbReference type="PROSITE" id="PS50089"/>
    </source>
</evidence>
<keyword evidence="3 4" id="KW-0862">Zinc</keyword>